<sequence>MGRGPTSKDVARLAGVSQSTVSYVMSGKRSISAETLRRVEEAMATLNYQPHAGARALAGSRTNTIAIVMPFASAYDAGQLMAFVEEFVLAARRHDCDVLLVTAEEGIEGLRRITGRSLCDAAVVMQVTAHDERAEAARHLDFPVMFIGVPEDPSGLACADFDFESAGSLLVEELAGLGSARVSVLGWSAESVARDYNYIVRFSRGVRNAAQARGLPVEWHPTPAEGSFASSIDAGLHADGGRTGVIMTSGLPAGMRALAARGLVPGRDVDVVALCTEAEAEEQSVPLTAVSTQPRDVSRRVAGRLFSLIEQGRRAEEGVDVVPAELVRRASTRAG</sequence>
<proteinExistence type="predicted"/>
<dbReference type="EMBL" id="JACCFY010000001">
    <property type="protein sequence ID" value="NYJ78201.1"/>
    <property type="molecule type" value="Genomic_DNA"/>
</dbReference>
<feature type="domain" description="HTH lacI-type" evidence="4">
    <location>
        <begin position="5"/>
        <end position="59"/>
    </location>
</feature>
<keyword evidence="3" id="KW-0804">Transcription</keyword>
<keyword evidence="2 6" id="KW-0238">DNA-binding</keyword>
<dbReference type="PROSITE" id="PS50943">
    <property type="entry name" value="HTH_CROC1"/>
    <property type="match status" value="1"/>
</dbReference>
<evidence type="ECO:0000256" key="3">
    <source>
        <dbReference type="ARBA" id="ARBA00023163"/>
    </source>
</evidence>
<reference evidence="6 7" key="1">
    <citation type="submission" date="2020-07" db="EMBL/GenBank/DDBJ databases">
        <title>Sequencing the genomes of 1000 actinobacteria strains.</title>
        <authorList>
            <person name="Klenk H.-P."/>
        </authorList>
    </citation>
    <scope>NUCLEOTIDE SEQUENCE [LARGE SCALE GENOMIC DNA]</scope>
    <source>
        <strain evidence="6 7">DSM 15475</strain>
    </source>
</reference>
<dbReference type="Gene3D" id="1.10.260.40">
    <property type="entry name" value="lambda repressor-like DNA-binding domains"/>
    <property type="match status" value="1"/>
</dbReference>
<protein>
    <submittedName>
        <fullName evidence="6">DNA-binding LacI/PurR family transcriptional regulator</fullName>
    </submittedName>
</protein>
<feature type="domain" description="HTH cro/C1-type" evidence="5">
    <location>
        <begin position="6"/>
        <end position="49"/>
    </location>
</feature>
<accession>A0A7Z0K912</accession>
<dbReference type="InterPro" id="IPR000843">
    <property type="entry name" value="HTH_LacI"/>
</dbReference>
<dbReference type="CDD" id="cd01392">
    <property type="entry name" value="HTH_LacI"/>
    <property type="match status" value="1"/>
</dbReference>
<dbReference type="SMART" id="SM00354">
    <property type="entry name" value="HTH_LACI"/>
    <property type="match status" value="1"/>
</dbReference>
<comment type="caution">
    <text evidence="6">The sequence shown here is derived from an EMBL/GenBank/DDBJ whole genome shotgun (WGS) entry which is preliminary data.</text>
</comment>
<evidence type="ECO:0000313" key="6">
    <source>
        <dbReference type="EMBL" id="NYJ78201.1"/>
    </source>
</evidence>
<dbReference type="InterPro" id="IPR001387">
    <property type="entry name" value="Cro/C1-type_HTH"/>
</dbReference>
<dbReference type="Pfam" id="PF00356">
    <property type="entry name" value="LacI"/>
    <property type="match status" value="1"/>
</dbReference>
<dbReference type="InterPro" id="IPR010982">
    <property type="entry name" value="Lambda_DNA-bd_dom_sf"/>
</dbReference>
<dbReference type="PANTHER" id="PTHR30146">
    <property type="entry name" value="LACI-RELATED TRANSCRIPTIONAL REPRESSOR"/>
    <property type="match status" value="1"/>
</dbReference>
<dbReference type="Proteomes" id="UP000535437">
    <property type="component" value="Unassembled WGS sequence"/>
</dbReference>
<dbReference type="Gene3D" id="3.40.50.2300">
    <property type="match status" value="2"/>
</dbReference>
<organism evidence="6 7">
    <name type="scientific">Nesterenkonia xinjiangensis</name>
    <dbReference type="NCBI Taxonomy" id="225327"/>
    <lineage>
        <taxon>Bacteria</taxon>
        <taxon>Bacillati</taxon>
        <taxon>Actinomycetota</taxon>
        <taxon>Actinomycetes</taxon>
        <taxon>Micrococcales</taxon>
        <taxon>Micrococcaceae</taxon>
        <taxon>Nesterenkonia</taxon>
    </lineage>
</organism>
<dbReference type="PANTHER" id="PTHR30146:SF153">
    <property type="entry name" value="LACTOSE OPERON REPRESSOR"/>
    <property type="match status" value="1"/>
</dbReference>
<evidence type="ECO:0000313" key="7">
    <source>
        <dbReference type="Proteomes" id="UP000535437"/>
    </source>
</evidence>
<gene>
    <name evidence="6" type="ORF">HNR09_001612</name>
</gene>
<dbReference type="GO" id="GO:0003700">
    <property type="term" value="F:DNA-binding transcription factor activity"/>
    <property type="evidence" value="ECO:0007669"/>
    <property type="project" value="TreeGrafter"/>
</dbReference>
<dbReference type="RefSeq" id="WP_179541577.1">
    <property type="nucleotide sequence ID" value="NZ_BAAALL010000002.1"/>
</dbReference>
<dbReference type="InterPro" id="IPR028082">
    <property type="entry name" value="Peripla_BP_I"/>
</dbReference>
<evidence type="ECO:0000256" key="2">
    <source>
        <dbReference type="ARBA" id="ARBA00023125"/>
    </source>
</evidence>
<dbReference type="PROSITE" id="PS50932">
    <property type="entry name" value="HTH_LACI_2"/>
    <property type="match status" value="1"/>
</dbReference>
<dbReference type="SUPFAM" id="SSF47413">
    <property type="entry name" value="lambda repressor-like DNA-binding domains"/>
    <property type="match status" value="1"/>
</dbReference>
<keyword evidence="7" id="KW-1185">Reference proteome</keyword>
<name>A0A7Z0K912_9MICC</name>
<dbReference type="AlphaFoldDB" id="A0A7Z0K912"/>
<evidence type="ECO:0000256" key="1">
    <source>
        <dbReference type="ARBA" id="ARBA00023015"/>
    </source>
</evidence>
<dbReference type="GO" id="GO:0000976">
    <property type="term" value="F:transcription cis-regulatory region binding"/>
    <property type="evidence" value="ECO:0007669"/>
    <property type="project" value="TreeGrafter"/>
</dbReference>
<evidence type="ECO:0000259" key="4">
    <source>
        <dbReference type="PROSITE" id="PS50932"/>
    </source>
</evidence>
<keyword evidence="1" id="KW-0805">Transcription regulation</keyword>
<dbReference type="SUPFAM" id="SSF53822">
    <property type="entry name" value="Periplasmic binding protein-like I"/>
    <property type="match status" value="1"/>
</dbReference>
<evidence type="ECO:0000259" key="5">
    <source>
        <dbReference type="PROSITE" id="PS50943"/>
    </source>
</evidence>
<dbReference type="Pfam" id="PF13377">
    <property type="entry name" value="Peripla_BP_3"/>
    <property type="match status" value="1"/>
</dbReference>
<dbReference type="InterPro" id="IPR046335">
    <property type="entry name" value="LacI/GalR-like_sensor"/>
</dbReference>